<dbReference type="Proteomes" id="UP000278609">
    <property type="component" value="Unassembled WGS sequence"/>
</dbReference>
<evidence type="ECO:0000313" key="1">
    <source>
        <dbReference type="EMBL" id="RRD63051.1"/>
    </source>
</evidence>
<name>A0A3P1XWZ2_TANFO</name>
<dbReference type="AlphaFoldDB" id="A0A3P1XWZ2"/>
<dbReference type="RefSeq" id="WP_124750377.1">
    <property type="nucleotide sequence ID" value="NZ_RQYS01000002.1"/>
</dbReference>
<protein>
    <submittedName>
        <fullName evidence="1">Uncharacterized protein</fullName>
    </submittedName>
</protein>
<dbReference type="EMBL" id="RQYS01000002">
    <property type="protein sequence ID" value="RRD63051.1"/>
    <property type="molecule type" value="Genomic_DNA"/>
</dbReference>
<proteinExistence type="predicted"/>
<organism evidence="1 2">
    <name type="scientific">Tannerella forsythia</name>
    <name type="common">Bacteroides forsythus</name>
    <dbReference type="NCBI Taxonomy" id="28112"/>
    <lineage>
        <taxon>Bacteria</taxon>
        <taxon>Pseudomonadati</taxon>
        <taxon>Bacteroidota</taxon>
        <taxon>Bacteroidia</taxon>
        <taxon>Bacteroidales</taxon>
        <taxon>Tannerellaceae</taxon>
        <taxon>Tannerella</taxon>
    </lineage>
</organism>
<evidence type="ECO:0000313" key="2">
    <source>
        <dbReference type="Proteomes" id="UP000278609"/>
    </source>
</evidence>
<accession>A0A3P1XWZ2</accession>
<comment type="caution">
    <text evidence="1">The sequence shown here is derived from an EMBL/GenBank/DDBJ whole genome shotgun (WGS) entry which is preliminary data.</text>
</comment>
<dbReference type="OrthoDB" id="456003at2"/>
<gene>
    <name evidence="1" type="ORF">EII40_00805</name>
</gene>
<reference evidence="1 2" key="1">
    <citation type="submission" date="2018-11" db="EMBL/GenBank/DDBJ databases">
        <title>Genomes From Bacteria Associated with the Canine Oral Cavity: a Test Case for Automated Genome-Based Taxonomic Assignment.</title>
        <authorList>
            <person name="Coil D.A."/>
            <person name="Jospin G."/>
            <person name="Darling A.E."/>
            <person name="Wallis C."/>
            <person name="Davis I.J."/>
            <person name="Harris S."/>
            <person name="Eisen J.A."/>
            <person name="Holcombe L.J."/>
            <person name="O'Flynn C."/>
        </authorList>
    </citation>
    <scope>NUCLEOTIDE SEQUENCE [LARGE SCALE GENOMIC DNA]</scope>
    <source>
        <strain evidence="1 2">OH2617_COT-023</strain>
    </source>
</reference>
<sequence>MNIMADYVPRSDAEFNNWQAQNLSFAEGKSEAWKIPADMLVSLKNGQTAWAAAYVKASNRKTRSQADVEAKNVARRTYEKQWREFIRAWVTDNPYVSPDDRVRMGLSPKDRVPTPAGPPATAPIVKVDISDRFQHKISFFDAQNPTSRAKPAGVHGCEIWMKLDGDPPVSDKDLRYVATDTASPYIMLFDGADGGKVAYYRLRWVNKRGQAGPWSADVQALVNK</sequence>